<proteinExistence type="predicted"/>
<feature type="transmembrane region" description="Helical" evidence="2">
    <location>
        <begin position="540"/>
        <end position="559"/>
    </location>
</feature>
<organism evidence="4 5">
    <name type="scientific">Pseudoalteromonas viridis</name>
    <dbReference type="NCBI Taxonomy" id="339617"/>
    <lineage>
        <taxon>Bacteria</taxon>
        <taxon>Pseudomonadati</taxon>
        <taxon>Pseudomonadota</taxon>
        <taxon>Gammaproteobacteria</taxon>
        <taxon>Alteromonadales</taxon>
        <taxon>Pseudoalteromonadaceae</taxon>
        <taxon>Pseudoalteromonas</taxon>
    </lineage>
</organism>
<accession>A0ABX7V2L3</accession>
<sequence length="560" mass="62004">MKKLTLSPLIGLTLSTVLLSAQAQAAKPQVDLQSYISGFSFKQNDTSTNSNKFKLGLGNIEVINIKEGTNTVEVKLLDLDGKKHAGWMCNTNVDYSTEKPGKTRFLTCTGENSQHGYQHIDMAPRAYTLNFYNQGSLFQKYEWALEENEFVRKTNELKVASLWDDYVSIGEAQLDIWQDSTLELIKPVPNTQDSAAGSKGLIFHLIHDDKVIAEGSGSMSGYNGRLKFTRVFFTKPHDKGGKRLGIKGLAEGEYQILAYHNKTNIPMESYSFEVEDGKVVRAGKQLSDDVDGIYSANGKNWFIKNTEDLDKLAKSASYPEDPKEIRKRELEKERLAAKAKEKAEREQKAKEAAERKEQQRIAREEAKAKKEQEKRAAQQKKEQERLERQQERDRLAAQREEQRAQAINAQTETQENIKDTLQANSGSISFSLSQLLLAIALVSSGLVIVKGYVLSKVPQASQTVAAIESKSVYVGYAVVSLGLLSFLTDLISLSPIIGGGLPQIIAIASGIVLLKGEPKLSQIELFTKAKSLLVPHEEKIGFAAVIAGVLHLFIGGLPLV</sequence>
<evidence type="ECO:0000256" key="3">
    <source>
        <dbReference type="SAM" id="SignalP"/>
    </source>
</evidence>
<keyword evidence="5" id="KW-1185">Reference proteome</keyword>
<feature type="transmembrane region" description="Helical" evidence="2">
    <location>
        <begin position="470"/>
        <end position="487"/>
    </location>
</feature>
<evidence type="ECO:0000256" key="1">
    <source>
        <dbReference type="SAM" id="MobiDB-lite"/>
    </source>
</evidence>
<feature type="transmembrane region" description="Helical" evidence="2">
    <location>
        <begin position="428"/>
        <end position="449"/>
    </location>
</feature>
<name>A0ABX7V2L3_9GAMM</name>
<keyword evidence="2" id="KW-0812">Transmembrane</keyword>
<evidence type="ECO:0000313" key="4">
    <source>
        <dbReference type="EMBL" id="QTL35121.1"/>
    </source>
</evidence>
<dbReference type="Proteomes" id="UP000665025">
    <property type="component" value="Chromosome 1"/>
</dbReference>
<evidence type="ECO:0000256" key="2">
    <source>
        <dbReference type="SAM" id="Phobius"/>
    </source>
</evidence>
<feature type="compositionally biased region" description="Basic and acidic residues" evidence="1">
    <location>
        <begin position="334"/>
        <end position="403"/>
    </location>
</feature>
<feature type="region of interest" description="Disordered" evidence="1">
    <location>
        <begin position="334"/>
        <end position="411"/>
    </location>
</feature>
<protein>
    <submittedName>
        <fullName evidence="4">Cell envelope integrity protein TolA</fullName>
    </submittedName>
</protein>
<feature type="signal peptide" evidence="3">
    <location>
        <begin position="1"/>
        <end position="25"/>
    </location>
</feature>
<keyword evidence="2" id="KW-1133">Transmembrane helix</keyword>
<feature type="chain" id="PRO_5045423539" evidence="3">
    <location>
        <begin position="26"/>
        <end position="560"/>
    </location>
</feature>
<keyword evidence="2" id="KW-0472">Membrane</keyword>
<keyword evidence="3" id="KW-0732">Signal</keyword>
<evidence type="ECO:0000313" key="5">
    <source>
        <dbReference type="Proteomes" id="UP000665025"/>
    </source>
</evidence>
<dbReference type="RefSeq" id="WP_209052115.1">
    <property type="nucleotide sequence ID" value="NZ_CP072425.1"/>
</dbReference>
<dbReference type="EMBL" id="CP072425">
    <property type="protein sequence ID" value="QTL35121.1"/>
    <property type="molecule type" value="Genomic_DNA"/>
</dbReference>
<reference evidence="4 5" key="1">
    <citation type="submission" date="2021-03" db="EMBL/GenBank/DDBJ databases">
        <title>Complete Genome of Pseudoalteromonas viridis Strain BBR56, a new biocontrol bacterial candidate.</title>
        <authorList>
            <person name="Handayani D.P."/>
            <person name="Isnansetyo A."/>
            <person name="Istiqomah I."/>
            <person name="Jumina J."/>
        </authorList>
    </citation>
    <scope>NUCLEOTIDE SEQUENCE [LARGE SCALE GENOMIC DNA]</scope>
    <source>
        <strain evidence="4 5">BBR56</strain>
    </source>
</reference>
<gene>
    <name evidence="4" type="ORF">J5X90_16570</name>
</gene>